<dbReference type="SUPFAM" id="SSF48371">
    <property type="entry name" value="ARM repeat"/>
    <property type="match status" value="1"/>
</dbReference>
<dbReference type="KEGG" id="mhor:MSHOH_0844"/>
<dbReference type="HOGENOM" id="CLU_079880_2_0_2"/>
<dbReference type="RefSeq" id="WP_239451213.1">
    <property type="nucleotide sequence ID" value="NZ_CP009516.1"/>
</dbReference>
<dbReference type="GeneID" id="24830003"/>
<dbReference type="Gene3D" id="1.25.10.90">
    <property type="match status" value="1"/>
</dbReference>
<dbReference type="STRING" id="1434110.MSHOH_0844"/>
<name>A0A0E3SBV6_9EURY</name>
<dbReference type="PANTHER" id="PTHR34070:SF1">
    <property type="entry name" value="DNA ALKYLATION REPAIR PROTEIN"/>
    <property type="match status" value="1"/>
</dbReference>
<evidence type="ECO:0000313" key="1">
    <source>
        <dbReference type="EMBL" id="AKB77327.1"/>
    </source>
</evidence>
<proteinExistence type="predicted"/>
<dbReference type="Pfam" id="PF08713">
    <property type="entry name" value="DNA_alkylation"/>
    <property type="match status" value="1"/>
</dbReference>
<gene>
    <name evidence="1" type="ORF">MSHOH_0844</name>
</gene>
<dbReference type="AlphaFoldDB" id="A0A0E3SBV6"/>
<dbReference type="CDD" id="cd06561">
    <property type="entry name" value="AlkD_like"/>
    <property type="match status" value="1"/>
</dbReference>
<sequence>MQADNKIDIISRVRKDLVKSVDEKTKSGFSRFFKEEVKCHGVKSSAVKKIAKDYFKELEKAGKSNKKNVFALCEKFLKSDYCEEAFIAFEWAYEVRDEYTESDFEIFERWIRDYVNNWAKCDTLCNHAVGSFIEEFPSFVENLKVWAKSDNRWLRRASAVTLILPARKGLFLPEIFAISNILLKDTDDLVQKGYGWMLKEASKPHQQDVFEYIMTNKKEMPRTSLRYAIEKFPPDLRAEAMKK</sequence>
<organism evidence="1 2">
    <name type="scientific">Methanosarcina horonobensis HB-1 = JCM 15518</name>
    <dbReference type="NCBI Taxonomy" id="1434110"/>
    <lineage>
        <taxon>Archaea</taxon>
        <taxon>Methanobacteriati</taxon>
        <taxon>Methanobacteriota</taxon>
        <taxon>Stenosarchaea group</taxon>
        <taxon>Methanomicrobia</taxon>
        <taxon>Methanosarcinales</taxon>
        <taxon>Methanosarcinaceae</taxon>
        <taxon>Methanosarcina</taxon>
    </lineage>
</organism>
<dbReference type="InterPro" id="IPR016024">
    <property type="entry name" value="ARM-type_fold"/>
</dbReference>
<dbReference type="PANTHER" id="PTHR34070">
    <property type="entry name" value="ARMADILLO-TYPE FOLD"/>
    <property type="match status" value="1"/>
</dbReference>
<evidence type="ECO:0000313" key="2">
    <source>
        <dbReference type="Proteomes" id="UP000033101"/>
    </source>
</evidence>
<protein>
    <submittedName>
        <fullName evidence="1">Putative DNA alkylation repair enzyme</fullName>
    </submittedName>
</protein>
<dbReference type="InterPro" id="IPR014825">
    <property type="entry name" value="DNA_alkylation"/>
</dbReference>
<dbReference type="Proteomes" id="UP000033101">
    <property type="component" value="Chromosome"/>
</dbReference>
<keyword evidence="2" id="KW-1185">Reference proteome</keyword>
<dbReference type="PATRIC" id="fig|1434110.4.peg.1037"/>
<dbReference type="EMBL" id="CP009516">
    <property type="protein sequence ID" value="AKB77327.1"/>
    <property type="molecule type" value="Genomic_DNA"/>
</dbReference>
<reference evidence="1 2" key="1">
    <citation type="submission" date="2014-07" db="EMBL/GenBank/DDBJ databases">
        <title>Methanogenic archaea and the global carbon cycle.</title>
        <authorList>
            <person name="Henriksen J.R."/>
            <person name="Luke J."/>
            <person name="Reinhart S."/>
            <person name="Benedict M.N."/>
            <person name="Youngblut N.D."/>
            <person name="Metcalf M.E."/>
            <person name="Whitaker R.J."/>
            <person name="Metcalf W.W."/>
        </authorList>
    </citation>
    <scope>NUCLEOTIDE SEQUENCE [LARGE SCALE GENOMIC DNA]</scope>
    <source>
        <strain evidence="1 2">HB-1</strain>
    </source>
</reference>
<accession>A0A0E3SBV6</accession>